<gene>
    <name evidence="1" type="ORF">NCTC11075_00810</name>
</gene>
<dbReference type="AlphaFoldDB" id="A0A447UHG9"/>
<evidence type="ECO:0000313" key="1">
    <source>
        <dbReference type="EMBL" id="VEB85525.1"/>
    </source>
</evidence>
<organism evidence="1 2">
    <name type="scientific">Citrobacter koseri</name>
    <name type="common">Citrobacter diversus</name>
    <dbReference type="NCBI Taxonomy" id="545"/>
    <lineage>
        <taxon>Bacteria</taxon>
        <taxon>Pseudomonadati</taxon>
        <taxon>Pseudomonadota</taxon>
        <taxon>Gammaproteobacteria</taxon>
        <taxon>Enterobacterales</taxon>
        <taxon>Enterobacteriaceae</taxon>
        <taxon>Citrobacter</taxon>
    </lineage>
</organism>
<evidence type="ECO:0000313" key="2">
    <source>
        <dbReference type="Proteomes" id="UP000270272"/>
    </source>
</evidence>
<dbReference type="Proteomes" id="UP000270272">
    <property type="component" value="Chromosome"/>
</dbReference>
<dbReference type="EMBL" id="LR134204">
    <property type="protein sequence ID" value="VEB85525.1"/>
    <property type="molecule type" value="Genomic_DNA"/>
</dbReference>
<protein>
    <submittedName>
        <fullName evidence="1">Uncharacterized protein</fullName>
    </submittedName>
</protein>
<reference evidence="1 2" key="1">
    <citation type="submission" date="2018-12" db="EMBL/GenBank/DDBJ databases">
        <authorList>
            <consortium name="Pathogen Informatics"/>
        </authorList>
    </citation>
    <scope>NUCLEOTIDE SEQUENCE [LARGE SCALE GENOMIC DNA]</scope>
    <source>
        <strain evidence="1 2">NCTC11075</strain>
    </source>
</reference>
<name>A0A447UHG9_CITKO</name>
<sequence length="78" mass="8675">MAHIAHANIRLRRQRVEIGEIRDVRHLNNGNVDITPIGTQVFAFLQRHAILIFRSTSSQGITPRTGTPVSASICSMPE</sequence>
<accession>A0A447UHG9</accession>
<proteinExistence type="predicted"/>